<reference evidence="1 2" key="1">
    <citation type="journal article" date="2019" name="Sci. Rep.">
        <title>Orb-weaving spider Araneus ventricosus genome elucidates the spidroin gene catalogue.</title>
        <authorList>
            <person name="Kono N."/>
            <person name="Nakamura H."/>
            <person name="Ohtoshi R."/>
            <person name="Moran D.A.P."/>
            <person name="Shinohara A."/>
            <person name="Yoshida Y."/>
            <person name="Fujiwara M."/>
            <person name="Mori M."/>
            <person name="Tomita M."/>
            <person name="Arakawa K."/>
        </authorList>
    </citation>
    <scope>NUCLEOTIDE SEQUENCE [LARGE SCALE GENOMIC DNA]</scope>
</reference>
<evidence type="ECO:0000313" key="1">
    <source>
        <dbReference type="EMBL" id="GBM39323.1"/>
    </source>
</evidence>
<dbReference type="AlphaFoldDB" id="A0A4Y2FCS2"/>
<gene>
    <name evidence="1" type="ORF">AVEN_138581_1</name>
</gene>
<accession>A0A4Y2FCS2</accession>
<keyword evidence="2" id="KW-1185">Reference proteome</keyword>
<organism evidence="1 2">
    <name type="scientific">Araneus ventricosus</name>
    <name type="common">Orbweaver spider</name>
    <name type="synonym">Epeira ventricosa</name>
    <dbReference type="NCBI Taxonomy" id="182803"/>
    <lineage>
        <taxon>Eukaryota</taxon>
        <taxon>Metazoa</taxon>
        <taxon>Ecdysozoa</taxon>
        <taxon>Arthropoda</taxon>
        <taxon>Chelicerata</taxon>
        <taxon>Arachnida</taxon>
        <taxon>Araneae</taxon>
        <taxon>Araneomorphae</taxon>
        <taxon>Entelegynae</taxon>
        <taxon>Araneoidea</taxon>
        <taxon>Araneidae</taxon>
        <taxon>Araneus</taxon>
    </lineage>
</organism>
<comment type="caution">
    <text evidence="1">The sequence shown here is derived from an EMBL/GenBank/DDBJ whole genome shotgun (WGS) entry which is preliminary data.</text>
</comment>
<name>A0A4Y2FCS2_ARAVE</name>
<dbReference type="Proteomes" id="UP000499080">
    <property type="component" value="Unassembled WGS sequence"/>
</dbReference>
<evidence type="ECO:0000313" key="2">
    <source>
        <dbReference type="Proteomes" id="UP000499080"/>
    </source>
</evidence>
<dbReference type="EMBL" id="BGPR01095661">
    <property type="protein sequence ID" value="GBM39323.1"/>
    <property type="molecule type" value="Genomic_DNA"/>
</dbReference>
<sequence length="62" mass="6919">VPEGQTVNHRNNTNVRTALHDGCGDDDLFCVKTNHGFFTRTTPAPTFQYLSRSVLPKPYVPS</sequence>
<protein>
    <submittedName>
        <fullName evidence="1">Uncharacterized protein</fullName>
    </submittedName>
</protein>
<feature type="non-terminal residue" evidence="1">
    <location>
        <position position="1"/>
    </location>
</feature>
<proteinExistence type="predicted"/>